<dbReference type="EMBL" id="GGEC01063981">
    <property type="protein sequence ID" value="MBX44465.1"/>
    <property type="molecule type" value="Transcribed_RNA"/>
</dbReference>
<proteinExistence type="predicted"/>
<evidence type="ECO:0000313" key="1">
    <source>
        <dbReference type="EMBL" id="MBX44465.1"/>
    </source>
</evidence>
<accession>A0A2P2NPU6</accession>
<protein>
    <submittedName>
        <fullName evidence="1">Uncharacterized protein</fullName>
    </submittedName>
</protein>
<reference evidence="1" key="1">
    <citation type="submission" date="2018-02" db="EMBL/GenBank/DDBJ databases">
        <title>Rhizophora mucronata_Transcriptome.</title>
        <authorList>
            <person name="Meera S.P."/>
            <person name="Sreeshan A."/>
            <person name="Augustine A."/>
        </authorList>
    </citation>
    <scope>NUCLEOTIDE SEQUENCE</scope>
    <source>
        <tissue evidence="1">Leaf</tissue>
    </source>
</reference>
<dbReference type="AlphaFoldDB" id="A0A2P2NPU6"/>
<name>A0A2P2NPU6_RHIMU</name>
<organism evidence="1">
    <name type="scientific">Rhizophora mucronata</name>
    <name type="common">Asiatic mangrove</name>
    <dbReference type="NCBI Taxonomy" id="61149"/>
    <lineage>
        <taxon>Eukaryota</taxon>
        <taxon>Viridiplantae</taxon>
        <taxon>Streptophyta</taxon>
        <taxon>Embryophyta</taxon>
        <taxon>Tracheophyta</taxon>
        <taxon>Spermatophyta</taxon>
        <taxon>Magnoliopsida</taxon>
        <taxon>eudicotyledons</taxon>
        <taxon>Gunneridae</taxon>
        <taxon>Pentapetalae</taxon>
        <taxon>rosids</taxon>
        <taxon>fabids</taxon>
        <taxon>Malpighiales</taxon>
        <taxon>Rhizophoraceae</taxon>
        <taxon>Rhizophora</taxon>
    </lineage>
</organism>
<sequence>MSRIFRQKQNNQQTAKVFFWVGLAPPKVGWTPPRKSSSDIGRALV</sequence>